<dbReference type="EMBL" id="JABWMH010000002">
    <property type="protein sequence ID" value="NVD27681.1"/>
    <property type="molecule type" value="Genomic_DNA"/>
</dbReference>
<dbReference type="Proteomes" id="UP000652427">
    <property type="component" value="Unassembled WGS sequence"/>
</dbReference>
<organism evidence="2 3">
    <name type="scientific">Parasphingorhabdus flavimaris</name>
    <dbReference type="NCBI Taxonomy" id="266812"/>
    <lineage>
        <taxon>Bacteria</taxon>
        <taxon>Pseudomonadati</taxon>
        <taxon>Pseudomonadota</taxon>
        <taxon>Alphaproteobacteria</taxon>
        <taxon>Sphingomonadales</taxon>
        <taxon>Sphingomonadaceae</taxon>
        <taxon>Parasphingorhabdus</taxon>
    </lineage>
</organism>
<protein>
    <submittedName>
        <fullName evidence="2">Uncharacterized protein</fullName>
    </submittedName>
</protein>
<evidence type="ECO:0000313" key="3">
    <source>
        <dbReference type="Proteomes" id="UP000652427"/>
    </source>
</evidence>
<reference evidence="2 3" key="1">
    <citation type="submission" date="2020-06" db="EMBL/GenBank/DDBJ databases">
        <authorList>
            <person name="Kim S.-J."/>
            <person name="Park S.-J."/>
        </authorList>
    </citation>
    <scope>NUCLEOTIDE SEQUENCE [LARGE SCALE GENOMIC DNA]</scope>
    <source>
        <strain evidence="2 3">SW-151</strain>
    </source>
</reference>
<dbReference type="PROSITE" id="PS51257">
    <property type="entry name" value="PROKAR_LIPOPROTEIN"/>
    <property type="match status" value="1"/>
</dbReference>
<gene>
    <name evidence="2" type="ORF">HUO14_07170</name>
</gene>
<evidence type="ECO:0000313" key="2">
    <source>
        <dbReference type="EMBL" id="NVD27681.1"/>
    </source>
</evidence>
<sequence length="135" mass="14149">MKNAILLSSLAALTLSACGEPAEAPVEEAKLGDYSAIGTEPGWTVEIKGDEIAFTTQEGNDFTLPVHRMKQSGTGWEVKGFSDSHNINVYITSDEKCSDGMSDRSYADTVRVEASDSGTLNGCGGTITEGPDGAP</sequence>
<evidence type="ECO:0000256" key="1">
    <source>
        <dbReference type="SAM" id="MobiDB-lite"/>
    </source>
</evidence>
<feature type="region of interest" description="Disordered" evidence="1">
    <location>
        <begin position="115"/>
        <end position="135"/>
    </location>
</feature>
<proteinExistence type="predicted"/>
<comment type="caution">
    <text evidence="2">The sequence shown here is derived from an EMBL/GenBank/DDBJ whole genome shotgun (WGS) entry which is preliminary data.</text>
</comment>
<accession>A0ABX2N1W6</accession>
<name>A0ABX2N1W6_9SPHN</name>
<dbReference type="RefSeq" id="WP_176279180.1">
    <property type="nucleotide sequence ID" value="NZ_JABWMH010000002.1"/>
</dbReference>
<keyword evidence="3" id="KW-1185">Reference proteome</keyword>